<name>A0A1B7M008_9MICC</name>
<dbReference type="Gene3D" id="3.40.50.620">
    <property type="entry name" value="HUPs"/>
    <property type="match status" value="1"/>
</dbReference>
<accession>A0A1B7M008</accession>
<dbReference type="EMBL" id="LXEY01000017">
    <property type="protein sequence ID" value="OAV61185.1"/>
    <property type="molecule type" value="Genomic_DNA"/>
</dbReference>
<evidence type="ECO:0000313" key="3">
    <source>
        <dbReference type="Proteomes" id="UP000078292"/>
    </source>
</evidence>
<comment type="caution">
    <text evidence="2">The sequence shown here is derived from an EMBL/GenBank/DDBJ whole genome shotgun (WGS) entry which is preliminary data.</text>
</comment>
<dbReference type="AlphaFoldDB" id="A0A1B7M008"/>
<dbReference type="CDD" id="cd00293">
    <property type="entry name" value="USP-like"/>
    <property type="match status" value="1"/>
</dbReference>
<dbReference type="SUPFAM" id="SSF52402">
    <property type="entry name" value="Adenine nucleotide alpha hydrolases-like"/>
    <property type="match status" value="1"/>
</dbReference>
<dbReference type="Pfam" id="PF00582">
    <property type="entry name" value="Usp"/>
    <property type="match status" value="1"/>
</dbReference>
<dbReference type="InterPro" id="IPR006016">
    <property type="entry name" value="UspA"/>
</dbReference>
<reference evidence="2 3" key="1">
    <citation type="submission" date="2016-04" db="EMBL/GenBank/DDBJ databases">
        <title>First whole genome shotgun sequence of the bacterium Enteractinococcus sp. strain UASWS1574.</title>
        <authorList>
            <person name="Crovadore J."/>
            <person name="Chablais R."/>
            <person name="Lefort F."/>
        </authorList>
    </citation>
    <scope>NUCLEOTIDE SEQUENCE [LARGE SCALE GENOMIC DNA]</scope>
    <source>
        <strain evidence="2 3">UASWS1574</strain>
    </source>
</reference>
<proteinExistence type="predicted"/>
<dbReference type="Proteomes" id="UP000078292">
    <property type="component" value="Unassembled WGS sequence"/>
</dbReference>
<dbReference type="OrthoDB" id="5419113at2"/>
<evidence type="ECO:0000313" key="2">
    <source>
        <dbReference type="EMBL" id="OAV61185.1"/>
    </source>
</evidence>
<organism evidence="2 3">
    <name type="scientific">Enteractinococcus helveticum</name>
    <dbReference type="NCBI Taxonomy" id="1837282"/>
    <lineage>
        <taxon>Bacteria</taxon>
        <taxon>Bacillati</taxon>
        <taxon>Actinomycetota</taxon>
        <taxon>Actinomycetes</taxon>
        <taxon>Micrococcales</taxon>
        <taxon>Micrococcaceae</taxon>
    </lineage>
</organism>
<sequence length="143" mass="15892">MTIIVGYTESEPSRAALNFGLDLAEKLSMKVVVVNAGPGAERRSESELTRAETEQLEHYLSRFTVPTELRKYSRGRSTADEFKDVVAELNPYAVVIGAAKRSGFTKFMMGSVADELLRELPVPVMSVKVPETSVTKRDKHDKE</sequence>
<keyword evidence="3" id="KW-1185">Reference proteome</keyword>
<feature type="domain" description="UspA" evidence="1">
    <location>
        <begin position="2"/>
        <end position="128"/>
    </location>
</feature>
<dbReference type="RefSeq" id="WP_052504838.1">
    <property type="nucleotide sequence ID" value="NZ_LXEY01000017.1"/>
</dbReference>
<dbReference type="STRING" id="1837282.A6F49_09435"/>
<gene>
    <name evidence="2" type="ORF">A6F49_09435</name>
</gene>
<dbReference type="InterPro" id="IPR014729">
    <property type="entry name" value="Rossmann-like_a/b/a_fold"/>
</dbReference>
<evidence type="ECO:0000259" key="1">
    <source>
        <dbReference type="Pfam" id="PF00582"/>
    </source>
</evidence>
<protein>
    <recommendedName>
        <fullName evidence="1">UspA domain-containing protein</fullName>
    </recommendedName>
</protein>